<dbReference type="EMBL" id="BPQI01000004">
    <property type="protein sequence ID" value="GJD54347.1"/>
    <property type="molecule type" value="Genomic_DNA"/>
</dbReference>
<feature type="domain" description="THIF-type NAD/FAD binding fold" evidence="1">
    <location>
        <begin position="372"/>
        <end position="497"/>
    </location>
</feature>
<dbReference type="Proteomes" id="UP001055303">
    <property type="component" value="Unassembled WGS sequence"/>
</dbReference>
<evidence type="ECO:0000259" key="1">
    <source>
        <dbReference type="Pfam" id="PF00899"/>
    </source>
</evidence>
<dbReference type="Pfam" id="PF00899">
    <property type="entry name" value="ThiF"/>
    <property type="match status" value="1"/>
</dbReference>
<keyword evidence="5" id="KW-1185">Reference proteome</keyword>
<dbReference type="EMBL" id="CABFVH010000015">
    <property type="protein sequence ID" value="VUF13042.1"/>
    <property type="molecule type" value="Genomic_DNA"/>
</dbReference>
<dbReference type="Gene3D" id="3.40.50.720">
    <property type="entry name" value="NAD(P)-binding Rossmann-like Domain"/>
    <property type="match status" value="1"/>
</dbReference>
<dbReference type="Proteomes" id="UP000401717">
    <property type="component" value="Unassembled WGS sequence"/>
</dbReference>
<organism evidence="3 4">
    <name type="scientific">Methylobacterium dankookense</name>
    <dbReference type="NCBI Taxonomy" id="560405"/>
    <lineage>
        <taxon>Bacteria</taxon>
        <taxon>Pseudomonadati</taxon>
        <taxon>Pseudomonadota</taxon>
        <taxon>Alphaproteobacteria</taxon>
        <taxon>Hyphomicrobiales</taxon>
        <taxon>Methylobacteriaceae</taxon>
        <taxon>Methylobacterium</taxon>
    </lineage>
</organism>
<protein>
    <recommendedName>
        <fullName evidence="1">THIF-type NAD/FAD binding fold domain-containing protein</fullName>
    </recommendedName>
</protein>
<dbReference type="SUPFAM" id="SSF69572">
    <property type="entry name" value="Activating enzymes of the ubiquitin-like proteins"/>
    <property type="match status" value="1"/>
</dbReference>
<evidence type="ECO:0000313" key="4">
    <source>
        <dbReference type="Proteomes" id="UP000401717"/>
    </source>
</evidence>
<reference evidence="3 4" key="1">
    <citation type="submission" date="2019-06" db="EMBL/GenBank/DDBJ databases">
        <authorList>
            <person name="Rodrigo-Torres L."/>
            <person name="Arahal R. D."/>
            <person name="Lucena T."/>
        </authorList>
    </citation>
    <scope>NUCLEOTIDE SEQUENCE [LARGE SCALE GENOMIC DNA]</scope>
    <source>
        <strain evidence="3 4">SW08-7</strain>
    </source>
</reference>
<accession>A0A564FYH7</accession>
<dbReference type="AlphaFoldDB" id="A0A564FYH7"/>
<proteinExistence type="predicted"/>
<reference evidence="2" key="2">
    <citation type="journal article" date="2021" name="Front. Microbiol.">
        <title>Comprehensive Comparative Genomics and Phenotyping of Methylobacterium Species.</title>
        <authorList>
            <person name="Alessa O."/>
            <person name="Ogura Y."/>
            <person name="Fujitani Y."/>
            <person name="Takami H."/>
            <person name="Hayashi T."/>
            <person name="Sahin N."/>
            <person name="Tani A."/>
        </authorList>
    </citation>
    <scope>NUCLEOTIDE SEQUENCE</scope>
    <source>
        <strain evidence="2">DSM 22415</strain>
    </source>
</reference>
<gene>
    <name evidence="2" type="ORF">IFDJLNFL_0218</name>
    <name evidence="3" type="ORF">MTDSW087_02740</name>
</gene>
<dbReference type="InterPro" id="IPR000594">
    <property type="entry name" value="ThiF_NAD_FAD-bd"/>
</dbReference>
<sequence>MADTAALPQGPDAPPRAVARALRLIALHPSVRAVESAHSAETGLTTATVLIDANLPARWRVRGWADNGVRAEEPVTFVFSATYPLQEPYVHLREDFDRSHPHLQPRGPAHPPEPCLLLGSVRELLRSRGIVGLVEQVADWIERAALVRLNDASRGWEVTRRDEIDDLAILDTAWVRALPGRDAGCDGYIAVYAAVSAADRPESYRLIVSTHRHGLTDGDCRWRSEANSETERCGDALALIAWSGRAPSGGPFVASDYLPESVVDVASLHARANVLGCGEQLRAKLGLLQSRLRDKSSDVPHPVLVILLARRPFDVAGANSPIEICPYLIEVRGKDDLGPASGKPVRLVAPLEQVSADLMRLASGEEAGAGPARWTLLGCGSVGSKIATHMARSGRGPSVLIDRDGMRPHNYARHALFPTSRAEQLQSADKAPLLGKSLVEFNEAIGTVTTDIVARLADPATAADAFRSDAAFVVNATGSLAVREALCLQHVMATRPRVVETCLLGAGRIAYMAVEGPAANPSLGDIAAEAYRALSADIATSTIVFGPDAAARQIAIGQGCSSLTFPMTDAHLSAMTAPMATVLGKLHAGGLPTAGGELLIGLGAEDGLGQSWTHAAIEPWTVVREASAGEPGIRVSPRVDAEIAREVAAHPGSETGGIILGRYSDVTDSFHVVDTLPAPPDSRFSPEEFVLGVEGLPERLQDLVERSGGSLYPLGTWHNHLVTSGPSHKDMATALRLAVEQAFPLLMLIHTPGGYRFLGVEATAGPSVSAPSREAA</sequence>
<dbReference type="InterPro" id="IPR035985">
    <property type="entry name" value="Ubiquitin-activating_enz"/>
</dbReference>
<dbReference type="InterPro" id="IPR032865">
    <property type="entry name" value="Prok-E2_A"/>
</dbReference>
<dbReference type="GO" id="GO:0008641">
    <property type="term" value="F:ubiquitin-like modifier activating enzyme activity"/>
    <property type="evidence" value="ECO:0007669"/>
    <property type="project" value="InterPro"/>
</dbReference>
<dbReference type="RefSeq" id="WP_186383837.1">
    <property type="nucleotide sequence ID" value="NZ_BPQI01000004.1"/>
</dbReference>
<evidence type="ECO:0000313" key="2">
    <source>
        <dbReference type="EMBL" id="GJD54347.1"/>
    </source>
</evidence>
<evidence type="ECO:0000313" key="5">
    <source>
        <dbReference type="Proteomes" id="UP001055303"/>
    </source>
</evidence>
<reference evidence="2" key="3">
    <citation type="submission" date="2021-08" db="EMBL/GenBank/DDBJ databases">
        <authorList>
            <person name="Tani A."/>
            <person name="Ola A."/>
            <person name="Ogura Y."/>
            <person name="Katsura K."/>
            <person name="Hayashi T."/>
        </authorList>
    </citation>
    <scope>NUCLEOTIDE SEQUENCE</scope>
    <source>
        <strain evidence="2">DSM 22415</strain>
    </source>
</reference>
<evidence type="ECO:0000313" key="3">
    <source>
        <dbReference type="EMBL" id="VUF13042.1"/>
    </source>
</evidence>
<dbReference type="Pfam" id="PF14457">
    <property type="entry name" value="Prok-E2_A"/>
    <property type="match status" value="1"/>
</dbReference>
<name>A0A564FYH7_9HYPH</name>